<evidence type="ECO:0000256" key="8">
    <source>
        <dbReference type="ARBA" id="ARBA00022989"/>
    </source>
</evidence>
<evidence type="ECO:0000256" key="11">
    <source>
        <dbReference type="SAM" id="Phobius"/>
    </source>
</evidence>
<evidence type="ECO:0000256" key="5">
    <source>
        <dbReference type="ARBA" id="ARBA00022448"/>
    </source>
</evidence>
<keyword evidence="7 11" id="KW-0812">Transmembrane</keyword>
<organism evidence="14 15">
    <name type="scientific">Streptococcus dysgalactiae subsp. equisimilis</name>
    <name type="common">Streptococcus equisimilis</name>
    <dbReference type="NCBI Taxonomy" id="119602"/>
    <lineage>
        <taxon>Bacteria</taxon>
        <taxon>Bacillati</taxon>
        <taxon>Bacillota</taxon>
        <taxon>Bacilli</taxon>
        <taxon>Lactobacillales</taxon>
        <taxon>Streptococcaceae</taxon>
        <taxon>Streptococcus</taxon>
    </lineage>
</organism>
<proteinExistence type="inferred from homology"/>
<evidence type="ECO:0000256" key="6">
    <source>
        <dbReference type="ARBA" id="ARBA00022475"/>
    </source>
</evidence>
<evidence type="ECO:0000313" key="14">
    <source>
        <dbReference type="EMBL" id="SQF66924.1"/>
    </source>
</evidence>
<comment type="function">
    <text evidence="10">Part of the ABC transporter complex hrt involved in hemin import. Responsible for the translocation of the substrate across the membrane.</text>
</comment>
<keyword evidence="8 11" id="KW-1133">Transmembrane helix</keyword>
<evidence type="ECO:0000259" key="13">
    <source>
        <dbReference type="Pfam" id="PF12704"/>
    </source>
</evidence>
<evidence type="ECO:0000256" key="1">
    <source>
        <dbReference type="ARBA" id="ARBA00004651"/>
    </source>
</evidence>
<feature type="domain" description="MacB-like periplasmic core" evidence="13">
    <location>
        <begin position="21"/>
        <end position="191"/>
    </location>
</feature>
<keyword evidence="9 11" id="KW-0472">Membrane</keyword>
<evidence type="ECO:0000256" key="9">
    <source>
        <dbReference type="ARBA" id="ARBA00023136"/>
    </source>
</evidence>
<feature type="transmembrane region" description="Helical" evidence="11">
    <location>
        <begin position="242"/>
        <end position="262"/>
    </location>
</feature>
<dbReference type="InterPro" id="IPR003838">
    <property type="entry name" value="ABC3_permease_C"/>
</dbReference>
<dbReference type="PANTHER" id="PTHR43738:SF1">
    <property type="entry name" value="HEMIN TRANSPORT SYSTEM PERMEASE PROTEIN HRTB-RELATED"/>
    <property type="match status" value="1"/>
</dbReference>
<feature type="domain" description="ABC3 transporter permease C-terminal" evidence="12">
    <location>
        <begin position="242"/>
        <end position="351"/>
    </location>
</feature>
<evidence type="ECO:0000256" key="2">
    <source>
        <dbReference type="ARBA" id="ARBA00008697"/>
    </source>
</evidence>
<evidence type="ECO:0000256" key="4">
    <source>
        <dbReference type="ARBA" id="ARBA00016962"/>
    </source>
</evidence>
<keyword evidence="6" id="KW-1003">Cell membrane</keyword>
<feature type="transmembrane region" description="Helical" evidence="11">
    <location>
        <begin position="319"/>
        <end position="346"/>
    </location>
</feature>
<evidence type="ECO:0000256" key="7">
    <source>
        <dbReference type="ARBA" id="ARBA00022692"/>
    </source>
</evidence>
<comment type="similarity">
    <text evidence="2">Belongs to the ABC-4 integral membrane protein family. HrtB subfamily.</text>
</comment>
<dbReference type="Pfam" id="PF02687">
    <property type="entry name" value="FtsX"/>
    <property type="match status" value="1"/>
</dbReference>
<comment type="subunit">
    <text evidence="3">The complex is composed of two ATP-binding proteins (HrtA), two transmembrane proteins (HrtB) and a solute-binding protein.</text>
</comment>
<reference evidence="14 15" key="1">
    <citation type="submission" date="2018-06" db="EMBL/GenBank/DDBJ databases">
        <authorList>
            <consortium name="Pathogen Informatics"/>
            <person name="Doyle S."/>
        </authorList>
    </citation>
    <scope>NUCLEOTIDE SEQUENCE [LARGE SCALE GENOMIC DNA]</scope>
    <source>
        <strain evidence="14 15">NCTC6179</strain>
    </source>
</reference>
<dbReference type="InterPro" id="IPR051125">
    <property type="entry name" value="ABC-4/HrtB_transporter"/>
</dbReference>
<dbReference type="EMBL" id="LS483361">
    <property type="protein sequence ID" value="SQF66924.1"/>
    <property type="molecule type" value="Genomic_DNA"/>
</dbReference>
<dbReference type="PANTHER" id="PTHR43738">
    <property type="entry name" value="ABC TRANSPORTER, MEMBRANE PROTEIN"/>
    <property type="match status" value="1"/>
</dbReference>
<evidence type="ECO:0000256" key="10">
    <source>
        <dbReference type="ARBA" id="ARBA00024973"/>
    </source>
</evidence>
<dbReference type="AlphaFoldDB" id="A0A9X8XFT2"/>
<feature type="transmembrane region" description="Helical" evidence="11">
    <location>
        <begin position="15"/>
        <end position="35"/>
    </location>
</feature>
<dbReference type="GO" id="GO:0005886">
    <property type="term" value="C:plasma membrane"/>
    <property type="evidence" value="ECO:0007669"/>
    <property type="project" value="UniProtKB-SubCell"/>
</dbReference>
<evidence type="ECO:0000256" key="3">
    <source>
        <dbReference type="ARBA" id="ARBA00011131"/>
    </source>
</evidence>
<evidence type="ECO:0000313" key="15">
    <source>
        <dbReference type="Proteomes" id="UP000249571"/>
    </source>
</evidence>
<gene>
    <name evidence="14" type="ORF">NCTC6179_01098</name>
</gene>
<dbReference type="Pfam" id="PF12704">
    <property type="entry name" value="MacB_PCD"/>
    <property type="match status" value="1"/>
</dbReference>
<dbReference type="RefSeq" id="WP_111716351.1">
    <property type="nucleotide sequence ID" value="NZ_JANCPS010000097.1"/>
</dbReference>
<protein>
    <recommendedName>
        <fullName evidence="4">Putative hemin transport system permease protein HrtB</fullName>
    </recommendedName>
</protein>
<accession>A0A9X8XFT2</accession>
<dbReference type="InterPro" id="IPR025857">
    <property type="entry name" value="MacB_PCD"/>
</dbReference>
<comment type="subcellular location">
    <subcellularLocation>
        <location evidence="1">Cell membrane</location>
        <topology evidence="1">Multi-pass membrane protein</topology>
    </subcellularLocation>
</comment>
<evidence type="ECO:0000259" key="12">
    <source>
        <dbReference type="Pfam" id="PF02687"/>
    </source>
</evidence>
<sequence length="362" mass="39555">MIIAWKEITHHPKKFILIELLIIVMMFMVVFLTGLTNGLGRAVSSQIENYGKVTYLLSSDSEGLITFSTMTDKQLDELKKSNIDTSNGLAIQRASISQLSSDKKEDVTYFAIENGQLLEPKLTSGQGLLHQKNSIVLDQSFEEKGIQIGDVVKDVASKKTLVVSGFAKDAMYGHSPVAFISNATFETLRKESLPSYQWAPQAYLTKKPVKAAQLPEGIKSFSQKTVISKIPGYAAENMTLTMITWVLLIASSAILGVFFYILTLQKLKQFGVLKAIGMSMTEIAGIQLSQIAILAILGLGIGVAVATLLAQILPASMPFYLVWSDVFLVTASFFIIAMICGCLTLLKVKQVDPVQVISGNEE</sequence>
<feature type="transmembrane region" description="Helical" evidence="11">
    <location>
        <begin position="283"/>
        <end position="313"/>
    </location>
</feature>
<keyword evidence="5" id="KW-0813">Transport</keyword>
<dbReference type="Proteomes" id="UP000249571">
    <property type="component" value="Chromosome 1"/>
</dbReference>
<name>A0A9X8XFT2_STREQ</name>